<sequence>MAGSIVFSRQSGLLRGYWLQNLRVSIKQYFSVSETNDVDIILKNGIAKSVTESRYGYEIGQTLIVHIEPNENVKKEMNGIDAPARMRVADNVKAEAKKKLQIKRAEGDAESNISGLGVASSARPLLTGSEIVCSHSLVM</sequence>
<protein>
    <submittedName>
        <fullName evidence="1">Uncharacterized protein</fullName>
    </submittedName>
</protein>
<evidence type="ECO:0000313" key="2">
    <source>
        <dbReference type="Proteomes" id="UP001162972"/>
    </source>
</evidence>
<reference evidence="1 2" key="1">
    <citation type="journal article" date="2023" name="Int. J. Mol. Sci.">
        <title>De Novo Assembly and Annotation of 11 Diverse Shrub Willow (Salix) Genomes Reveals Novel Gene Organization in Sex-Linked Regions.</title>
        <authorList>
            <person name="Hyden B."/>
            <person name="Feng K."/>
            <person name="Yates T.B."/>
            <person name="Jawdy S."/>
            <person name="Cereghino C."/>
            <person name="Smart L.B."/>
            <person name="Muchero W."/>
        </authorList>
    </citation>
    <scope>NUCLEOTIDE SEQUENCE [LARGE SCALE GENOMIC DNA]</scope>
    <source>
        <tissue evidence="1">Shoot tip</tissue>
    </source>
</reference>
<gene>
    <name evidence="1" type="ORF">OIU84_018904</name>
</gene>
<dbReference type="InterPro" id="IPR050710">
    <property type="entry name" value="Band7/mec-2_domain"/>
</dbReference>
<dbReference type="EMBL" id="JAPFFJ010000003">
    <property type="protein sequence ID" value="KAJ6431514.1"/>
    <property type="molecule type" value="Genomic_DNA"/>
</dbReference>
<keyword evidence="2" id="KW-1185">Reference proteome</keyword>
<accession>A0AAD6KXL2</accession>
<proteinExistence type="predicted"/>
<dbReference type="AlphaFoldDB" id="A0AAD6KXL2"/>
<dbReference type="Proteomes" id="UP001162972">
    <property type="component" value="Chromosome 10"/>
</dbReference>
<organism evidence="1 2">
    <name type="scientific">Salix udensis</name>
    <dbReference type="NCBI Taxonomy" id="889485"/>
    <lineage>
        <taxon>Eukaryota</taxon>
        <taxon>Viridiplantae</taxon>
        <taxon>Streptophyta</taxon>
        <taxon>Embryophyta</taxon>
        <taxon>Tracheophyta</taxon>
        <taxon>Spermatophyta</taxon>
        <taxon>Magnoliopsida</taxon>
        <taxon>eudicotyledons</taxon>
        <taxon>Gunneridae</taxon>
        <taxon>Pentapetalae</taxon>
        <taxon>rosids</taxon>
        <taxon>fabids</taxon>
        <taxon>Malpighiales</taxon>
        <taxon>Salicaceae</taxon>
        <taxon>Saliceae</taxon>
        <taxon>Salix</taxon>
    </lineage>
</organism>
<dbReference type="PANTHER" id="PTHR43327:SF31">
    <property type="entry name" value="HYPERSENSITIVE-INDUCED RESPONSE PROTEIN 2"/>
    <property type="match status" value="1"/>
</dbReference>
<dbReference type="GO" id="GO:0005739">
    <property type="term" value="C:mitochondrion"/>
    <property type="evidence" value="ECO:0007669"/>
    <property type="project" value="TreeGrafter"/>
</dbReference>
<name>A0AAD6KXL2_9ROSI</name>
<comment type="caution">
    <text evidence="1">The sequence shown here is derived from an EMBL/GenBank/DDBJ whole genome shotgun (WGS) entry which is preliminary data.</text>
</comment>
<evidence type="ECO:0000313" key="1">
    <source>
        <dbReference type="EMBL" id="KAJ6431514.1"/>
    </source>
</evidence>
<dbReference type="PANTHER" id="PTHR43327">
    <property type="entry name" value="STOMATIN-LIKE PROTEIN 2, MITOCHONDRIAL"/>
    <property type="match status" value="1"/>
</dbReference>